<dbReference type="EMBL" id="JAOPGA020000946">
    <property type="protein sequence ID" value="KAL0483219.1"/>
    <property type="molecule type" value="Genomic_DNA"/>
</dbReference>
<reference evidence="2 3" key="1">
    <citation type="submission" date="2024-03" db="EMBL/GenBank/DDBJ databases">
        <title>The Acrasis kona genome and developmental transcriptomes reveal deep origins of eukaryotic multicellular pathways.</title>
        <authorList>
            <person name="Sheikh S."/>
            <person name="Fu C.-J."/>
            <person name="Brown M.W."/>
            <person name="Baldauf S.L."/>
        </authorList>
    </citation>
    <scope>NUCLEOTIDE SEQUENCE [LARGE SCALE GENOMIC DNA]</scope>
    <source>
        <strain evidence="2 3">ATCC MYA-3509</strain>
    </source>
</reference>
<name>A0AAW2Z1D7_9EUKA</name>
<dbReference type="AlphaFoldDB" id="A0AAW2Z1D7"/>
<keyword evidence="3" id="KW-1185">Reference proteome</keyword>
<evidence type="ECO:0000256" key="1">
    <source>
        <dbReference type="SAM" id="MobiDB-lite"/>
    </source>
</evidence>
<feature type="compositionally biased region" description="Polar residues" evidence="1">
    <location>
        <begin position="198"/>
        <end position="216"/>
    </location>
</feature>
<protein>
    <submittedName>
        <fullName evidence="2">DNA topoisomerase 3-alpha</fullName>
    </submittedName>
</protein>
<evidence type="ECO:0000313" key="3">
    <source>
        <dbReference type="Proteomes" id="UP001431209"/>
    </source>
</evidence>
<dbReference type="Proteomes" id="UP001431209">
    <property type="component" value="Unassembled WGS sequence"/>
</dbReference>
<evidence type="ECO:0000313" key="2">
    <source>
        <dbReference type="EMBL" id="KAL0483219.1"/>
    </source>
</evidence>
<feature type="region of interest" description="Disordered" evidence="1">
    <location>
        <begin position="197"/>
        <end position="216"/>
    </location>
</feature>
<accession>A0AAW2Z1D7</accession>
<organism evidence="2 3">
    <name type="scientific">Acrasis kona</name>
    <dbReference type="NCBI Taxonomy" id="1008807"/>
    <lineage>
        <taxon>Eukaryota</taxon>
        <taxon>Discoba</taxon>
        <taxon>Heterolobosea</taxon>
        <taxon>Tetramitia</taxon>
        <taxon>Eutetramitia</taxon>
        <taxon>Acrasidae</taxon>
        <taxon>Acrasis</taxon>
    </lineage>
</organism>
<gene>
    <name evidence="2" type="ORF">AKO1_011557</name>
</gene>
<comment type="caution">
    <text evidence="2">The sequence shown here is derived from an EMBL/GenBank/DDBJ whole genome shotgun (WGS) entry which is preliminary data.</text>
</comment>
<proteinExistence type="predicted"/>
<sequence>MLALLINDQGGDTLQFRETFQNLFGASFLNPIDLNSPTTWESHIIQLEQDLRSVISEYQNESDGIVVHYLSTSSTNQDDDFKKLQVFLHQYLESASFKGSVVYFLDCNLGGDVDSKQQTFDQHYSYKKPDKNKEKVGELTKAICHVLNSDKPTSIPQLDEQMCKLYDDASQIVLTHKPFYESVPTNPKKKFKFKYSNPDPQNEVNQVQSNRSEPSVSQRTALTLDVISSTLNRDYIKVQDLRKKLHKNFTFDKGTMHRLLKEGVDNNKFEFKIEGKDKYYKLK</sequence>